<dbReference type="Proteomes" id="UP000310200">
    <property type="component" value="Unassembled WGS sequence"/>
</dbReference>
<sequence length="110" mass="13238">MKYLAHGSSLRTQAWDFCIERSTIYKIIPEFPHLLGAVDGTYIWIKAPVNSKFLYFNYKKYFSIVRLAACDCKYRFTWVHLVMEVYGIPNSDLPKQKKKDWFRDWFGRRL</sequence>
<accession>A0A4S2KH11</accession>
<gene>
    <name evidence="1" type="ORF">DBV15_12171</name>
</gene>
<organism evidence="1 2">
    <name type="scientific">Temnothorax longispinosus</name>
    <dbReference type="NCBI Taxonomy" id="300112"/>
    <lineage>
        <taxon>Eukaryota</taxon>
        <taxon>Metazoa</taxon>
        <taxon>Ecdysozoa</taxon>
        <taxon>Arthropoda</taxon>
        <taxon>Hexapoda</taxon>
        <taxon>Insecta</taxon>
        <taxon>Pterygota</taxon>
        <taxon>Neoptera</taxon>
        <taxon>Endopterygota</taxon>
        <taxon>Hymenoptera</taxon>
        <taxon>Apocrita</taxon>
        <taxon>Aculeata</taxon>
        <taxon>Formicoidea</taxon>
        <taxon>Formicidae</taxon>
        <taxon>Myrmicinae</taxon>
        <taxon>Temnothorax</taxon>
    </lineage>
</organism>
<evidence type="ECO:0000313" key="2">
    <source>
        <dbReference type="Proteomes" id="UP000310200"/>
    </source>
</evidence>
<protein>
    <submittedName>
        <fullName evidence="1">Nuclease harbi1-like protein</fullName>
    </submittedName>
</protein>
<keyword evidence="2" id="KW-1185">Reference proteome</keyword>
<evidence type="ECO:0000313" key="1">
    <source>
        <dbReference type="EMBL" id="TGZ47097.1"/>
    </source>
</evidence>
<dbReference type="STRING" id="300112.A0A4S2KH11"/>
<dbReference type="EMBL" id="QBLH01002768">
    <property type="protein sequence ID" value="TGZ47097.1"/>
    <property type="molecule type" value="Genomic_DNA"/>
</dbReference>
<name>A0A4S2KH11_9HYME</name>
<comment type="caution">
    <text evidence="1">The sequence shown here is derived from an EMBL/GenBank/DDBJ whole genome shotgun (WGS) entry which is preliminary data.</text>
</comment>
<reference evidence="1 2" key="1">
    <citation type="journal article" date="2019" name="Philos. Trans. R. Soc. Lond., B, Biol. Sci.">
        <title>Ant behaviour and brain gene expression of defending hosts depend on the ecological success of the intruding social parasite.</title>
        <authorList>
            <person name="Kaur R."/>
            <person name="Stoldt M."/>
            <person name="Jongepier E."/>
            <person name="Feldmeyer B."/>
            <person name="Menzel F."/>
            <person name="Bornberg-Bauer E."/>
            <person name="Foitzik S."/>
        </authorList>
    </citation>
    <scope>NUCLEOTIDE SEQUENCE [LARGE SCALE GENOMIC DNA]</scope>
    <source>
        <tissue evidence="1">Whole body</tissue>
    </source>
</reference>
<dbReference type="AlphaFoldDB" id="A0A4S2KH11"/>
<proteinExistence type="predicted"/>